<proteinExistence type="inferred from homology"/>
<dbReference type="SUPFAM" id="SSF50104">
    <property type="entry name" value="Translation proteins SH3-like domain"/>
    <property type="match status" value="1"/>
</dbReference>
<dbReference type="CDD" id="cd13156">
    <property type="entry name" value="KOW_RPL6"/>
    <property type="match status" value="1"/>
</dbReference>
<dbReference type="FunFam" id="2.30.30.30:FF:000014">
    <property type="entry name" value="60S ribosomal protein L6"/>
    <property type="match status" value="1"/>
</dbReference>
<evidence type="ECO:0000256" key="2">
    <source>
        <dbReference type="ARBA" id="ARBA00022980"/>
    </source>
</evidence>
<feature type="compositionally biased region" description="Basic and acidic residues" evidence="4">
    <location>
        <begin position="152"/>
        <end position="167"/>
    </location>
</feature>
<reference evidence="5 7" key="1">
    <citation type="submission" date="2017-01" db="EMBL/GenBank/DDBJ databases">
        <title>The recent genome duplication of the halophilic yeast Hortaea werneckii: insights from long-read sequencing.</title>
        <authorList>
            <person name="Sinha S."/>
            <person name="Flibotte S."/>
            <person name="Neira M."/>
            <person name="Lenassi M."/>
            <person name="Gostincar C."/>
            <person name="Stajich J.E."/>
            <person name="Nislow C.E."/>
        </authorList>
    </citation>
    <scope>NUCLEOTIDE SEQUENCE [LARGE SCALE GENOMIC DNA]</scope>
    <source>
        <strain evidence="5 7">EXF-2000</strain>
    </source>
</reference>
<organism evidence="5 7">
    <name type="scientific">Hortaea werneckii EXF-2000</name>
    <dbReference type="NCBI Taxonomy" id="1157616"/>
    <lineage>
        <taxon>Eukaryota</taxon>
        <taxon>Fungi</taxon>
        <taxon>Dikarya</taxon>
        <taxon>Ascomycota</taxon>
        <taxon>Pezizomycotina</taxon>
        <taxon>Dothideomycetes</taxon>
        <taxon>Dothideomycetidae</taxon>
        <taxon>Mycosphaerellales</taxon>
        <taxon>Teratosphaeriaceae</taxon>
        <taxon>Hortaea</taxon>
    </lineage>
</organism>
<dbReference type="FunCoup" id="A0A1Z5SVK9">
    <property type="interactions" value="1994"/>
</dbReference>
<evidence type="ECO:0008006" key="8">
    <source>
        <dbReference type="Google" id="ProtNLM"/>
    </source>
</evidence>
<accession>A0A1Z5SVK9</accession>
<keyword evidence="2" id="KW-0689">Ribosomal protein</keyword>
<dbReference type="AlphaFoldDB" id="A0A1Z5SVK9"/>
<gene>
    <name evidence="6" type="ORF">BTJ68_01576</name>
    <name evidence="5" type="ORF">BTJ68_13321</name>
</gene>
<comment type="similarity">
    <text evidence="1">Belongs to the eukaryotic ribosomal protein eL6 family.</text>
</comment>
<dbReference type="PANTHER" id="PTHR10715:SF0">
    <property type="entry name" value="LARGE RIBOSOMAL SUBUNIT PROTEIN EL6"/>
    <property type="match status" value="1"/>
</dbReference>
<dbReference type="Pfam" id="PF01159">
    <property type="entry name" value="Ribosomal_L6e"/>
    <property type="match status" value="1"/>
</dbReference>
<dbReference type="PANTHER" id="PTHR10715">
    <property type="entry name" value="60S RIBOSOMAL PROTEIN L6"/>
    <property type="match status" value="1"/>
</dbReference>
<dbReference type="GO" id="GO:0002181">
    <property type="term" value="P:cytoplasmic translation"/>
    <property type="evidence" value="ECO:0007669"/>
    <property type="project" value="TreeGrafter"/>
</dbReference>
<feature type="region of interest" description="Disordered" evidence="4">
    <location>
        <begin position="1"/>
        <end position="43"/>
    </location>
</feature>
<dbReference type="InterPro" id="IPR000915">
    <property type="entry name" value="60S_ribosomal_eL6"/>
</dbReference>
<dbReference type="VEuPathDB" id="FungiDB:BTJ68_13321"/>
<evidence type="ECO:0000256" key="4">
    <source>
        <dbReference type="SAM" id="MobiDB-lite"/>
    </source>
</evidence>
<dbReference type="GO" id="GO:0003735">
    <property type="term" value="F:structural constituent of ribosome"/>
    <property type="evidence" value="ECO:0007669"/>
    <property type="project" value="InterPro"/>
</dbReference>
<evidence type="ECO:0000256" key="1">
    <source>
        <dbReference type="ARBA" id="ARBA00010592"/>
    </source>
</evidence>
<dbReference type="OrthoDB" id="2436667at2759"/>
<evidence type="ECO:0000313" key="7">
    <source>
        <dbReference type="Proteomes" id="UP000194280"/>
    </source>
</evidence>
<dbReference type="EMBL" id="MUNK01000012">
    <property type="protein sequence ID" value="OTA38234.1"/>
    <property type="molecule type" value="Genomic_DNA"/>
</dbReference>
<dbReference type="Proteomes" id="UP000194280">
    <property type="component" value="Unassembled WGS sequence"/>
</dbReference>
<dbReference type="STRING" id="1157616.A0A1Z5SVK9"/>
<dbReference type="GO" id="GO:0000027">
    <property type="term" value="P:ribosomal large subunit assembly"/>
    <property type="evidence" value="ECO:0007669"/>
    <property type="project" value="TreeGrafter"/>
</dbReference>
<dbReference type="InterPro" id="IPR008991">
    <property type="entry name" value="Translation_prot_SH3-like_sf"/>
</dbReference>
<dbReference type="EMBL" id="MUNK01000228">
    <property type="protein sequence ID" value="OTA24808.1"/>
    <property type="molecule type" value="Genomic_DNA"/>
</dbReference>
<dbReference type="GO" id="GO:0003723">
    <property type="term" value="F:RNA binding"/>
    <property type="evidence" value="ECO:0007669"/>
    <property type="project" value="TreeGrafter"/>
</dbReference>
<dbReference type="GO" id="GO:0022625">
    <property type="term" value="C:cytosolic large ribosomal subunit"/>
    <property type="evidence" value="ECO:0007669"/>
    <property type="project" value="TreeGrafter"/>
</dbReference>
<name>A0A1Z5SVK9_HORWE</name>
<dbReference type="InterPro" id="IPR014722">
    <property type="entry name" value="Rib_uL2_dom2"/>
</dbReference>
<dbReference type="InterPro" id="IPR041997">
    <property type="entry name" value="Ribosomal_eL6_KOW"/>
</dbReference>
<sequence length="204" mass="22867">MSSEQAQTKKFQKGERTIPAPSQQASKYYPAEDDAQPKKVRKTLRPYKPRSSLKPGAVLILLAGRFRGKRVVLLKVLDQGALLVTGPFKINGVPLRRVNARYVIATSTNVPIDSIDKSTVEKVGKPEYFARDRKADKKGSEEGFFAQQEGKGAQKKEVSSARAEDQKKVDEGLVKAIKKESLLHEYLKSQWSLRKGDKPHEMVF</sequence>
<keyword evidence="3" id="KW-0687">Ribonucleoprotein</keyword>
<dbReference type="Gene3D" id="2.30.30.30">
    <property type="match status" value="1"/>
</dbReference>
<dbReference type="VEuPathDB" id="FungiDB:BTJ68_01576"/>
<dbReference type="InParanoid" id="A0A1Z5SVK9"/>
<feature type="region of interest" description="Disordered" evidence="4">
    <location>
        <begin position="133"/>
        <end position="167"/>
    </location>
</feature>
<evidence type="ECO:0000313" key="6">
    <source>
        <dbReference type="EMBL" id="OTA38234.1"/>
    </source>
</evidence>
<keyword evidence="7" id="KW-1185">Reference proteome</keyword>
<comment type="caution">
    <text evidence="5">The sequence shown here is derived from an EMBL/GenBank/DDBJ whole genome shotgun (WGS) entry which is preliminary data.</text>
</comment>
<protein>
    <recommendedName>
        <fullName evidence="8">60S ribosomal protein L6</fullName>
    </recommendedName>
</protein>
<evidence type="ECO:0000313" key="5">
    <source>
        <dbReference type="EMBL" id="OTA24808.1"/>
    </source>
</evidence>
<evidence type="ECO:0000256" key="3">
    <source>
        <dbReference type="ARBA" id="ARBA00023274"/>
    </source>
</evidence>